<evidence type="ECO:0000313" key="2">
    <source>
        <dbReference type="Proteomes" id="UP000463961"/>
    </source>
</evidence>
<dbReference type="Gene3D" id="6.10.280.50">
    <property type="match status" value="1"/>
</dbReference>
<reference evidence="2" key="1">
    <citation type="submission" date="2020-01" db="EMBL/GenBank/DDBJ databases">
        <title>Phosphoaccumulans saitamaens gen. nov., sp. nov., a polyphosphate accumulating bacterium isolated from surface river water.</title>
        <authorList>
            <person name="Watanabe K."/>
            <person name="Suda W."/>
        </authorList>
    </citation>
    <scope>NUCLEOTIDE SEQUENCE [LARGE SCALE GENOMIC DNA]</scope>
    <source>
        <strain evidence="2">ICHIAU1</strain>
    </source>
</reference>
<accession>A0A7R6R2L7</accession>
<dbReference type="Pfam" id="PF04325">
    <property type="entry name" value="DUF465"/>
    <property type="match status" value="1"/>
</dbReference>
<gene>
    <name evidence="1" type="ORF">ICHIAU1_14940</name>
</gene>
<evidence type="ECO:0008006" key="3">
    <source>
        <dbReference type="Google" id="ProtNLM"/>
    </source>
</evidence>
<keyword evidence="2" id="KW-1185">Reference proteome</keyword>
<dbReference type="InterPro" id="IPR007420">
    <property type="entry name" value="DUF465"/>
</dbReference>
<proteinExistence type="predicted"/>
<dbReference type="InterPro" id="IPR038444">
    <property type="entry name" value="DUF465_sf"/>
</dbReference>
<dbReference type="Proteomes" id="UP000463961">
    <property type="component" value="Chromosome"/>
</dbReference>
<sequence>MGDQSSLSFITGVSMFPEYRELITRLKTTDRHFTNLFDKHNDLDQKIKNMESHVESGTPEEIETLKKEKLHLKDELYAILKKAEA</sequence>
<evidence type="ECO:0000313" key="1">
    <source>
        <dbReference type="EMBL" id="BBU69211.1"/>
    </source>
</evidence>
<protein>
    <recommendedName>
        <fullName evidence="3">DUF465 domain-containing protein</fullName>
    </recommendedName>
</protein>
<dbReference type="AlphaFoldDB" id="A0A7R6R2L7"/>
<name>A0A7R6R2L7_9RHOO</name>
<dbReference type="EMBL" id="AP022345">
    <property type="protein sequence ID" value="BBU69211.1"/>
    <property type="molecule type" value="Genomic_DNA"/>
</dbReference>
<organism evidence="1 2">
    <name type="scientific">Fluviibacter phosphoraccumulans</name>
    <dbReference type="NCBI Taxonomy" id="1751046"/>
    <lineage>
        <taxon>Bacteria</taxon>
        <taxon>Pseudomonadati</taxon>
        <taxon>Pseudomonadota</taxon>
        <taxon>Betaproteobacteria</taxon>
        <taxon>Rhodocyclales</taxon>
        <taxon>Fluviibacteraceae</taxon>
        <taxon>Fluviibacter</taxon>
    </lineage>
</organism>